<dbReference type="InterPro" id="IPR001789">
    <property type="entry name" value="Sig_transdc_resp-reg_receiver"/>
</dbReference>
<dbReference type="CDD" id="cd17535">
    <property type="entry name" value="REC_NarL-like"/>
    <property type="match status" value="1"/>
</dbReference>
<dbReference type="InterPro" id="IPR039420">
    <property type="entry name" value="WalR-like"/>
</dbReference>
<dbReference type="PANTHER" id="PTHR43214">
    <property type="entry name" value="TWO-COMPONENT RESPONSE REGULATOR"/>
    <property type="match status" value="1"/>
</dbReference>
<dbReference type="AlphaFoldDB" id="A0A1I7MQ44"/>
<dbReference type="PRINTS" id="PR00038">
    <property type="entry name" value="HTHLUXR"/>
</dbReference>
<evidence type="ECO:0000256" key="4">
    <source>
        <dbReference type="ARBA" id="ARBA00023163"/>
    </source>
</evidence>
<feature type="compositionally biased region" description="Low complexity" evidence="6">
    <location>
        <begin position="155"/>
        <end position="166"/>
    </location>
</feature>
<feature type="region of interest" description="Disordered" evidence="6">
    <location>
        <begin position="146"/>
        <end position="166"/>
    </location>
</feature>
<gene>
    <name evidence="9" type="ORF">SAMN04487966_10974</name>
</gene>
<feature type="domain" description="Response regulatory" evidence="8">
    <location>
        <begin position="5"/>
        <end position="121"/>
    </location>
</feature>
<name>A0A1I7MQ44_9MICC</name>
<evidence type="ECO:0000256" key="2">
    <source>
        <dbReference type="ARBA" id="ARBA00023015"/>
    </source>
</evidence>
<evidence type="ECO:0000259" key="8">
    <source>
        <dbReference type="PROSITE" id="PS50110"/>
    </source>
</evidence>
<accession>A0A1I7MQ44</accession>
<evidence type="ECO:0000259" key="7">
    <source>
        <dbReference type="PROSITE" id="PS50043"/>
    </source>
</evidence>
<dbReference type="PROSITE" id="PS50043">
    <property type="entry name" value="HTH_LUXR_2"/>
    <property type="match status" value="1"/>
</dbReference>
<protein>
    <submittedName>
        <fullName evidence="9">Two component transcriptional regulator, LuxR family</fullName>
    </submittedName>
</protein>
<dbReference type="RefSeq" id="WP_091698381.1">
    <property type="nucleotide sequence ID" value="NZ_FPCG01000009.1"/>
</dbReference>
<proteinExistence type="predicted"/>
<dbReference type="EMBL" id="FPCG01000009">
    <property type="protein sequence ID" value="SFV24034.1"/>
    <property type="molecule type" value="Genomic_DNA"/>
</dbReference>
<evidence type="ECO:0000313" key="9">
    <source>
        <dbReference type="EMBL" id="SFV24034.1"/>
    </source>
</evidence>
<dbReference type="GO" id="GO:0000160">
    <property type="term" value="P:phosphorelay signal transduction system"/>
    <property type="evidence" value="ECO:0007669"/>
    <property type="project" value="InterPro"/>
</dbReference>
<keyword evidence="1 5" id="KW-0597">Phosphoprotein</keyword>
<evidence type="ECO:0000256" key="6">
    <source>
        <dbReference type="SAM" id="MobiDB-lite"/>
    </source>
</evidence>
<keyword evidence="4" id="KW-0804">Transcription</keyword>
<evidence type="ECO:0000313" key="10">
    <source>
        <dbReference type="Proteomes" id="UP000198881"/>
    </source>
</evidence>
<dbReference type="SMART" id="SM00448">
    <property type="entry name" value="REC"/>
    <property type="match status" value="1"/>
</dbReference>
<dbReference type="Gene3D" id="3.40.50.2300">
    <property type="match status" value="1"/>
</dbReference>
<reference evidence="9 10" key="1">
    <citation type="submission" date="2016-10" db="EMBL/GenBank/DDBJ databases">
        <authorList>
            <person name="de Groot N.N."/>
        </authorList>
    </citation>
    <scope>NUCLEOTIDE SEQUENCE [LARGE SCALE GENOMIC DNA]</scope>
    <source>
        <strain evidence="9 10">CGMCC 1.7054</strain>
    </source>
</reference>
<dbReference type="InterPro" id="IPR058245">
    <property type="entry name" value="NreC/VraR/RcsB-like_REC"/>
</dbReference>
<dbReference type="GO" id="GO:0003677">
    <property type="term" value="F:DNA binding"/>
    <property type="evidence" value="ECO:0007669"/>
    <property type="project" value="UniProtKB-KW"/>
</dbReference>
<dbReference type="PROSITE" id="PS50110">
    <property type="entry name" value="RESPONSE_REGULATORY"/>
    <property type="match status" value="1"/>
</dbReference>
<dbReference type="Pfam" id="PF00196">
    <property type="entry name" value="GerE"/>
    <property type="match status" value="1"/>
</dbReference>
<dbReference type="PANTHER" id="PTHR43214:SF24">
    <property type="entry name" value="TRANSCRIPTIONAL REGULATORY PROTEIN NARL-RELATED"/>
    <property type="match status" value="1"/>
</dbReference>
<organism evidence="9 10">
    <name type="scientific">Micrococcus terreus</name>
    <dbReference type="NCBI Taxonomy" id="574650"/>
    <lineage>
        <taxon>Bacteria</taxon>
        <taxon>Bacillati</taxon>
        <taxon>Actinomycetota</taxon>
        <taxon>Actinomycetes</taxon>
        <taxon>Micrococcales</taxon>
        <taxon>Micrococcaceae</taxon>
        <taxon>Micrococcus</taxon>
    </lineage>
</organism>
<keyword evidence="2" id="KW-0805">Transcription regulation</keyword>
<dbReference type="Pfam" id="PF00072">
    <property type="entry name" value="Response_reg"/>
    <property type="match status" value="1"/>
</dbReference>
<evidence type="ECO:0000256" key="3">
    <source>
        <dbReference type="ARBA" id="ARBA00023125"/>
    </source>
</evidence>
<dbReference type="InterPro" id="IPR011006">
    <property type="entry name" value="CheY-like_superfamily"/>
</dbReference>
<dbReference type="OrthoDB" id="9808843at2"/>
<evidence type="ECO:0000256" key="5">
    <source>
        <dbReference type="PROSITE-ProRule" id="PRU00169"/>
    </source>
</evidence>
<dbReference type="InterPro" id="IPR000792">
    <property type="entry name" value="Tscrpt_reg_LuxR_C"/>
</dbReference>
<dbReference type="CDD" id="cd06170">
    <property type="entry name" value="LuxR_C_like"/>
    <property type="match status" value="1"/>
</dbReference>
<keyword evidence="10" id="KW-1185">Reference proteome</keyword>
<dbReference type="STRING" id="574650.SAMN04487966_10974"/>
<dbReference type="SMART" id="SM00421">
    <property type="entry name" value="HTH_LUXR"/>
    <property type="match status" value="1"/>
</dbReference>
<dbReference type="SUPFAM" id="SSF52172">
    <property type="entry name" value="CheY-like"/>
    <property type="match status" value="1"/>
</dbReference>
<evidence type="ECO:0000256" key="1">
    <source>
        <dbReference type="ARBA" id="ARBA00022553"/>
    </source>
</evidence>
<feature type="domain" description="HTH luxR-type" evidence="7">
    <location>
        <begin position="163"/>
        <end position="228"/>
    </location>
</feature>
<feature type="modified residue" description="4-aspartylphosphate" evidence="5">
    <location>
        <position position="56"/>
    </location>
</feature>
<dbReference type="GO" id="GO:0006355">
    <property type="term" value="P:regulation of DNA-templated transcription"/>
    <property type="evidence" value="ECO:0007669"/>
    <property type="project" value="InterPro"/>
</dbReference>
<keyword evidence="3" id="KW-0238">DNA-binding</keyword>
<sequence length="234" mass="25161">MHEITVLVADDEPLLRQAYTLILNADPEFRVVGEACDGREAVKKYDELRPDVVIMDLRMPRLSGVEATAEIMGSSPQARILVVTSMTTEEYLAPALANGASGYLTKDTDGDRLKQALRDVAAGTVALGPVVAEKLVRLVVQNRATESALPEHETSAPASRPAAAPLAEPLTPREQSVLDLLAEGLTNQEMSERLFLSDSTVKANLARVMHKLGASNRVQALVLAVRQGLVTIGE</sequence>
<dbReference type="Proteomes" id="UP000198881">
    <property type="component" value="Unassembled WGS sequence"/>
</dbReference>